<sequence>MTGSAYQNWLKKEEEWIGAYCSRIRKNSILKVVPLTILLLAVLFGGMALLGGGSTQDLLTGMVGGLFLGLIICAFYLAVLLLQLRPSRYVQKIEQSVKALSANDMEKEFLGREMLAALEGGEQVLSYQMIGPNSNGTPARVILTSHYILQEGSSPYAVLVRLSDITEVKTGSEQKMAVTHGAKSKTCHHFTLYTIGFYRKDRFDRGLSENDPPDYAMGFFQENLRDSAAGMIKNNGMRVQHPEV</sequence>
<evidence type="ECO:0000313" key="2">
    <source>
        <dbReference type="EMBL" id="GAA6269838.1"/>
    </source>
</evidence>
<keyword evidence="1" id="KW-0472">Membrane</keyword>
<dbReference type="RefSeq" id="WP_390470559.1">
    <property type="nucleotide sequence ID" value="NZ_BAABXL010000001.1"/>
</dbReference>
<reference evidence="2 3" key="1">
    <citation type="submission" date="2024-04" db="EMBL/GenBank/DDBJ databases">
        <title>Defined microbial consortia suppress multidrug-resistant proinflammatory Enterobacteriaceae via ecological control.</title>
        <authorList>
            <person name="Furuichi M."/>
            <person name="Kawaguchi T."/>
            <person name="Pust M."/>
            <person name="Yasuma K."/>
            <person name="Plichta D."/>
            <person name="Hasegawa N."/>
            <person name="Ohya T."/>
            <person name="Bhattarai S."/>
            <person name="Sasajima S."/>
            <person name="Aoto Y."/>
            <person name="Tuganbaev T."/>
            <person name="Yaginuma M."/>
            <person name="Ueda M."/>
            <person name="Okahashi N."/>
            <person name="Amafuji K."/>
            <person name="Kiridooshi Y."/>
            <person name="Sugita K."/>
            <person name="Strazar M."/>
            <person name="Skelly A."/>
            <person name="Suda W."/>
            <person name="Hattori M."/>
            <person name="Nakamoto N."/>
            <person name="Caballero S."/>
            <person name="Norman J."/>
            <person name="Olle B."/>
            <person name="Tanoue T."/>
            <person name="Arita M."/>
            <person name="Bucci V."/>
            <person name="Atarashi K."/>
            <person name="Xavier R."/>
            <person name="Honda K."/>
        </authorList>
    </citation>
    <scope>NUCLEOTIDE SEQUENCE [LARGE SCALE GENOMIC DNA]</scope>
    <source>
        <strain evidence="3">f13</strain>
    </source>
</reference>
<feature type="transmembrane region" description="Helical" evidence="1">
    <location>
        <begin position="32"/>
        <end position="52"/>
    </location>
</feature>
<dbReference type="EMBL" id="BAABXL010000001">
    <property type="protein sequence ID" value="GAA6269838.1"/>
    <property type="molecule type" value="Genomic_DNA"/>
</dbReference>
<keyword evidence="1" id="KW-0812">Transmembrane</keyword>
<organism evidence="2 3">
    <name type="scientific">Enterocloster alcoholdehydrogenati</name>
    <dbReference type="NCBI Taxonomy" id="2547410"/>
    <lineage>
        <taxon>Bacteria</taxon>
        <taxon>Bacillati</taxon>
        <taxon>Bacillota</taxon>
        <taxon>Clostridia</taxon>
        <taxon>Lachnospirales</taxon>
        <taxon>Lachnospiraceae</taxon>
        <taxon>Enterocloster</taxon>
    </lineage>
</organism>
<protein>
    <submittedName>
        <fullName evidence="2">Uncharacterized protein</fullName>
    </submittedName>
</protein>
<keyword evidence="1" id="KW-1133">Transmembrane helix</keyword>
<gene>
    <name evidence="2" type="ORF">F130042H8_28980</name>
</gene>
<keyword evidence="3" id="KW-1185">Reference proteome</keyword>
<accession>A0ABQ0B0M2</accession>
<evidence type="ECO:0000256" key="1">
    <source>
        <dbReference type="SAM" id="Phobius"/>
    </source>
</evidence>
<evidence type="ECO:0000313" key="3">
    <source>
        <dbReference type="Proteomes" id="UP001600894"/>
    </source>
</evidence>
<proteinExistence type="predicted"/>
<feature type="transmembrane region" description="Helical" evidence="1">
    <location>
        <begin position="58"/>
        <end position="82"/>
    </location>
</feature>
<name>A0ABQ0B0M2_9FIRM</name>
<comment type="caution">
    <text evidence="2">The sequence shown here is derived from an EMBL/GenBank/DDBJ whole genome shotgun (WGS) entry which is preliminary data.</text>
</comment>
<dbReference type="Proteomes" id="UP001600894">
    <property type="component" value="Unassembled WGS sequence"/>
</dbReference>